<proteinExistence type="inferred from homology"/>
<evidence type="ECO:0000256" key="1">
    <source>
        <dbReference type="ARBA" id="ARBA00005695"/>
    </source>
</evidence>
<dbReference type="InterPro" id="IPR039424">
    <property type="entry name" value="SBP_5"/>
</dbReference>
<dbReference type="EMBL" id="CP054705">
    <property type="protein sequence ID" value="QQK76912.1"/>
    <property type="molecule type" value="Genomic_DNA"/>
</dbReference>
<name>A0A7T6Z4Z3_9BACI</name>
<reference evidence="6 7" key="1">
    <citation type="submission" date="2020-06" db="EMBL/GenBank/DDBJ databases">
        <title>Genomic analysis of Salicibibacter sp. NKC5-3.</title>
        <authorList>
            <person name="Oh Y.J."/>
        </authorList>
    </citation>
    <scope>NUCLEOTIDE SEQUENCE [LARGE SCALE GENOMIC DNA]</scope>
    <source>
        <strain evidence="6 7">NKC5-3</strain>
    </source>
</reference>
<evidence type="ECO:0000256" key="5">
    <source>
        <dbReference type="SAM" id="SignalP"/>
    </source>
</evidence>
<dbReference type="SUPFAM" id="SSF53850">
    <property type="entry name" value="Periplasmic binding protein-like II"/>
    <property type="match status" value="1"/>
</dbReference>
<gene>
    <name evidence="6" type="ORF">HUG15_15945</name>
</gene>
<feature type="compositionally biased region" description="Acidic residues" evidence="4">
    <location>
        <begin position="26"/>
        <end position="52"/>
    </location>
</feature>
<accession>A0A7T6Z4Z3</accession>
<dbReference type="PROSITE" id="PS51257">
    <property type="entry name" value="PROKAR_LIPOPROTEIN"/>
    <property type="match status" value="1"/>
</dbReference>
<dbReference type="GO" id="GO:1904680">
    <property type="term" value="F:peptide transmembrane transporter activity"/>
    <property type="evidence" value="ECO:0007669"/>
    <property type="project" value="TreeGrafter"/>
</dbReference>
<dbReference type="RefSeq" id="WP_200124038.1">
    <property type="nucleotide sequence ID" value="NZ_CP054705.1"/>
</dbReference>
<evidence type="ECO:0000256" key="2">
    <source>
        <dbReference type="ARBA" id="ARBA00022448"/>
    </source>
</evidence>
<feature type="chain" id="PRO_5038613260" description="Solute-binding protein family 5 domain-containing protein" evidence="5">
    <location>
        <begin position="23"/>
        <end position="140"/>
    </location>
</feature>
<dbReference type="GO" id="GO:0015833">
    <property type="term" value="P:peptide transport"/>
    <property type="evidence" value="ECO:0007669"/>
    <property type="project" value="TreeGrafter"/>
</dbReference>
<feature type="region of interest" description="Disordered" evidence="4">
    <location>
        <begin position="26"/>
        <end position="83"/>
    </location>
</feature>
<sequence length="140" mass="15270">MKRYKRTGYFVGTALATSLLLAACTDDSDVDGDNGETEGEETEETEDGEEASGEPQEGGDFMMSMPGEPVTMDPHGSNDNPSAQARTLMYETLVTQNPETLEVETEGLAESYDQPDDNTWVFELHEGVHFHNGEELTADG</sequence>
<feature type="signal peptide" evidence="5">
    <location>
        <begin position="1"/>
        <end position="22"/>
    </location>
</feature>
<dbReference type="KEGG" id="scia:HUG15_15945"/>
<keyword evidence="7" id="KW-1185">Reference proteome</keyword>
<protein>
    <recommendedName>
        <fullName evidence="8">Solute-binding protein family 5 domain-containing protein</fullName>
    </recommendedName>
</protein>
<dbReference type="PANTHER" id="PTHR30290">
    <property type="entry name" value="PERIPLASMIC BINDING COMPONENT OF ABC TRANSPORTER"/>
    <property type="match status" value="1"/>
</dbReference>
<keyword evidence="2" id="KW-0813">Transport</keyword>
<evidence type="ECO:0000256" key="3">
    <source>
        <dbReference type="ARBA" id="ARBA00022729"/>
    </source>
</evidence>
<keyword evidence="3 5" id="KW-0732">Signal</keyword>
<evidence type="ECO:0000313" key="7">
    <source>
        <dbReference type="Proteomes" id="UP000595823"/>
    </source>
</evidence>
<evidence type="ECO:0000256" key="4">
    <source>
        <dbReference type="SAM" id="MobiDB-lite"/>
    </source>
</evidence>
<dbReference type="AlphaFoldDB" id="A0A7T6Z4Z3"/>
<dbReference type="PANTHER" id="PTHR30290:SF9">
    <property type="entry name" value="OLIGOPEPTIDE-BINDING PROTEIN APPA"/>
    <property type="match status" value="1"/>
</dbReference>
<dbReference type="Gene3D" id="3.40.190.10">
    <property type="entry name" value="Periplasmic binding protein-like II"/>
    <property type="match status" value="1"/>
</dbReference>
<organism evidence="6 7">
    <name type="scientific">Salicibibacter cibarius</name>
    <dbReference type="NCBI Taxonomy" id="2743000"/>
    <lineage>
        <taxon>Bacteria</taxon>
        <taxon>Bacillati</taxon>
        <taxon>Bacillota</taxon>
        <taxon>Bacilli</taxon>
        <taxon>Bacillales</taxon>
        <taxon>Bacillaceae</taxon>
        <taxon>Salicibibacter</taxon>
    </lineage>
</organism>
<comment type="similarity">
    <text evidence="1">Belongs to the bacterial solute-binding protein 5 family.</text>
</comment>
<evidence type="ECO:0000313" key="6">
    <source>
        <dbReference type="EMBL" id="QQK76912.1"/>
    </source>
</evidence>
<evidence type="ECO:0008006" key="8">
    <source>
        <dbReference type="Google" id="ProtNLM"/>
    </source>
</evidence>
<dbReference type="Proteomes" id="UP000595823">
    <property type="component" value="Chromosome"/>
</dbReference>